<gene>
    <name evidence="1" type="ORF">KUTeg_021531</name>
</gene>
<organism evidence="1 2">
    <name type="scientific">Tegillarca granosa</name>
    <name type="common">Malaysian cockle</name>
    <name type="synonym">Anadara granosa</name>
    <dbReference type="NCBI Taxonomy" id="220873"/>
    <lineage>
        <taxon>Eukaryota</taxon>
        <taxon>Metazoa</taxon>
        <taxon>Spiralia</taxon>
        <taxon>Lophotrochozoa</taxon>
        <taxon>Mollusca</taxon>
        <taxon>Bivalvia</taxon>
        <taxon>Autobranchia</taxon>
        <taxon>Pteriomorphia</taxon>
        <taxon>Arcoida</taxon>
        <taxon>Arcoidea</taxon>
        <taxon>Arcidae</taxon>
        <taxon>Tegillarca</taxon>
    </lineage>
</organism>
<keyword evidence="2" id="KW-1185">Reference proteome</keyword>
<dbReference type="Proteomes" id="UP001217089">
    <property type="component" value="Unassembled WGS sequence"/>
</dbReference>
<evidence type="ECO:0000313" key="1">
    <source>
        <dbReference type="EMBL" id="KAJ8300012.1"/>
    </source>
</evidence>
<dbReference type="EMBL" id="JARBDR010000919">
    <property type="protein sequence ID" value="KAJ8300012.1"/>
    <property type="molecule type" value="Genomic_DNA"/>
</dbReference>
<accession>A0ABQ9E8X8</accession>
<proteinExistence type="predicted"/>
<reference evidence="1 2" key="1">
    <citation type="submission" date="2022-12" db="EMBL/GenBank/DDBJ databases">
        <title>Chromosome-level genome of Tegillarca granosa.</title>
        <authorList>
            <person name="Kim J."/>
        </authorList>
    </citation>
    <scope>NUCLEOTIDE SEQUENCE [LARGE SCALE GENOMIC DNA]</scope>
    <source>
        <strain evidence="1">Teg-2019</strain>
        <tissue evidence="1">Adductor muscle</tissue>
    </source>
</reference>
<sequence>MCTSMVCQTDGPSYEVFMVCQADGPAYMVSMVCQTDGPAYMVSMTDGPAYMVSMDCQTDGPAYMVSMVCQTDGPAYIVSMVCQTDGPAYMVSRQLRKMNHLTTLNYNTGKLYKFGNTVTRVSFAIWTRFGPAYSMNLCFRIKFDSVCLKFVLLSSTWTGSFIVRSCGINKRSIIITVLTLGF</sequence>
<protein>
    <submittedName>
        <fullName evidence="1">Uncharacterized protein</fullName>
    </submittedName>
</protein>
<name>A0ABQ9E8X8_TEGGR</name>
<comment type="caution">
    <text evidence="1">The sequence shown here is derived from an EMBL/GenBank/DDBJ whole genome shotgun (WGS) entry which is preliminary data.</text>
</comment>
<evidence type="ECO:0000313" key="2">
    <source>
        <dbReference type="Proteomes" id="UP001217089"/>
    </source>
</evidence>